<evidence type="ECO:0000259" key="6">
    <source>
        <dbReference type="PROSITE" id="PS51194"/>
    </source>
</evidence>
<organism evidence="7 8">
    <name type="scientific">Ceriporiopsis subvermispora (strain B)</name>
    <name type="common">White-rot fungus</name>
    <name type="synonym">Gelatoporia subvermispora</name>
    <dbReference type="NCBI Taxonomy" id="914234"/>
    <lineage>
        <taxon>Eukaryota</taxon>
        <taxon>Fungi</taxon>
        <taxon>Dikarya</taxon>
        <taxon>Basidiomycota</taxon>
        <taxon>Agaricomycotina</taxon>
        <taxon>Agaricomycetes</taxon>
        <taxon>Polyporales</taxon>
        <taxon>Gelatoporiaceae</taxon>
        <taxon>Gelatoporia</taxon>
    </lineage>
</organism>
<dbReference type="HOGENOM" id="CLU_003233_0_1_1"/>
<dbReference type="AlphaFoldDB" id="M2PP35"/>
<dbReference type="InterPro" id="IPR000330">
    <property type="entry name" value="SNF2_N"/>
</dbReference>
<evidence type="ECO:0000313" key="7">
    <source>
        <dbReference type="EMBL" id="EMD38224.1"/>
    </source>
</evidence>
<dbReference type="GO" id="GO:0016787">
    <property type="term" value="F:hydrolase activity"/>
    <property type="evidence" value="ECO:0007669"/>
    <property type="project" value="UniProtKB-KW"/>
</dbReference>
<evidence type="ECO:0000256" key="2">
    <source>
        <dbReference type="ARBA" id="ARBA00022801"/>
    </source>
</evidence>
<feature type="domain" description="Helicase ATP-binding" evidence="5">
    <location>
        <begin position="414"/>
        <end position="569"/>
    </location>
</feature>
<dbReference type="EMBL" id="KB445795">
    <property type="protein sequence ID" value="EMD38224.1"/>
    <property type="molecule type" value="Genomic_DNA"/>
</dbReference>
<dbReference type="InterPro" id="IPR050628">
    <property type="entry name" value="SNF2_RAD54_helicase_TF"/>
</dbReference>
<sequence>MSAPCSSCCPICLRGGPAEPSPSDVYADLDRFLPAGTITWALLSDDWKCGHNHARDRWHQYPGRNSLSCMLAQEDTETADLLDFLAFHRFIATTCCIDRASSTLVVRVYLIPYDLPNVQGRLRTRDEATILGPGRRALQQVLPKIIQDENLWAGLRSADPNPQPFFFADMDNRTLAEIYSDLPSPPNIVGFNQIPHLKSQLHPYQRRSVASMINREINPPCTPDPLYLPIVGINGQIFYIQPATMEVLRDCPKVAQAPGGILCEELGTGKTIMTLSLILSTLDQLPSPPEDVWDPRPIFTPLSLRHFPFVEAVAMRKRLRARRAKDKEQAESLEDCDQVPSLVELLLHYCRVHPESIDLHKPETHELLERPGLLDKLLSNTPFYYQFDSPERSPRSPRNKVKVVPKKIYLSSATLVVVPANLLRQWETEIWKHCVADLRVLVLRSTTELPSVSALASRYDIIVMTYSRFATEGRKFKTSDSPLPHVCQCPPHPDSRVPDCCCESAASPLSQIRWKRLVIDEGHVAGSPSTDSVAFAESLNVECRWIVTGTPTTNLLGLHFGRGSEPTQEHSENPPLQAGDPNPNSETSVVRIWNKQDREDLRKLSVMLSRFLKVPRFAADTRLFTSHLANALTDKSGPRPGAIRALTQVMSSVMIRHRIEDVERDVLLPRLTHDTIYLDLDPYGAKTYNVMQANIAINAVDSERVDQDYLFHRRNATKLLQLIDNLSQALFWHCDDDCFHVDETLRDGEKFVQHALERNTSAEDMQLLRSSIALVEDTASDIVWRRLQGRPFIYHRVRDMQQSAYEAWTSLGDAAMLSSECLLPSDRLAKFRNFLVAHPLASTQNIVATGHEVNYDDALLDARQHKTSKGSKDKEDISNGSLKELEKLKSVPAGSTEKLREMQEALHLEKERLRLHVDEDVDIDAVSDPKPHQTASEKPTVSESLILLSGQPSARVRLGNSTSSKLNHILNEVLKHSANEKFLIFSSSPLTLAFVGEALELIGVKFLSYMSTIPAEHRDHAVLTFETSPTFRVFLMELKHGARGLNLVTASRVIFCEPVWQADVETQAIKRVHRIGQSRPVSVQTLAIRGTYEEVVVTRRQALKARTSNTKQSSMTDDRTIRDFIANPTFLRASTCVTLDIPLFKLPEPQESSHNSPEEQQPALPSLLKNAYAVPTKAAHEHGQPPWKKIRMVRFADEVVS</sequence>
<dbReference type="InterPro" id="IPR014001">
    <property type="entry name" value="Helicase_ATP-bd"/>
</dbReference>
<feature type="compositionally biased region" description="Basic and acidic residues" evidence="4">
    <location>
        <begin position="864"/>
        <end position="889"/>
    </location>
</feature>
<evidence type="ECO:0000313" key="8">
    <source>
        <dbReference type="Proteomes" id="UP000016930"/>
    </source>
</evidence>
<dbReference type="SUPFAM" id="SSF52540">
    <property type="entry name" value="P-loop containing nucleoside triphosphate hydrolases"/>
    <property type="match status" value="2"/>
</dbReference>
<dbReference type="CDD" id="cd18793">
    <property type="entry name" value="SF2_C_SNF"/>
    <property type="match status" value="1"/>
</dbReference>
<dbReference type="OrthoDB" id="2801544at2759"/>
<feature type="region of interest" description="Disordered" evidence="4">
    <location>
        <begin position="864"/>
        <end position="898"/>
    </location>
</feature>
<dbReference type="InterPro" id="IPR001650">
    <property type="entry name" value="Helicase_C-like"/>
</dbReference>
<protein>
    <recommendedName>
        <fullName evidence="9">Helicase ATP-binding domain-containing protein</fullName>
    </recommendedName>
</protein>
<dbReference type="Pfam" id="PF00176">
    <property type="entry name" value="SNF2-rel_dom"/>
    <property type="match status" value="1"/>
</dbReference>
<dbReference type="PANTHER" id="PTHR45626:SF51">
    <property type="entry name" value="SNF2-RELATED DOMAIN-CONTAINING PROTEIN"/>
    <property type="match status" value="1"/>
</dbReference>
<evidence type="ECO:0000256" key="1">
    <source>
        <dbReference type="ARBA" id="ARBA00022741"/>
    </source>
</evidence>
<name>M2PP35_CERS8</name>
<dbReference type="CDD" id="cd18008">
    <property type="entry name" value="DEXDc_SHPRH-like"/>
    <property type="match status" value="1"/>
</dbReference>
<dbReference type="GO" id="GO:0005524">
    <property type="term" value="F:ATP binding"/>
    <property type="evidence" value="ECO:0007669"/>
    <property type="project" value="UniProtKB-KW"/>
</dbReference>
<keyword evidence="8" id="KW-1185">Reference proteome</keyword>
<dbReference type="SMART" id="SM00487">
    <property type="entry name" value="DEXDc"/>
    <property type="match status" value="1"/>
</dbReference>
<dbReference type="PROSITE" id="PS51192">
    <property type="entry name" value="HELICASE_ATP_BIND_1"/>
    <property type="match status" value="1"/>
</dbReference>
<dbReference type="STRING" id="914234.M2PP35"/>
<accession>M2PP35</accession>
<evidence type="ECO:0000256" key="4">
    <source>
        <dbReference type="SAM" id="MobiDB-lite"/>
    </source>
</evidence>
<dbReference type="Pfam" id="PF00271">
    <property type="entry name" value="Helicase_C"/>
    <property type="match status" value="1"/>
</dbReference>
<proteinExistence type="predicted"/>
<keyword evidence="3" id="KW-0067">ATP-binding</keyword>
<feature type="domain" description="Helicase C-terminal" evidence="6">
    <location>
        <begin position="965"/>
        <end position="1125"/>
    </location>
</feature>
<dbReference type="Gene3D" id="3.40.50.300">
    <property type="entry name" value="P-loop containing nucleotide triphosphate hydrolases"/>
    <property type="match status" value="1"/>
</dbReference>
<evidence type="ECO:0000256" key="3">
    <source>
        <dbReference type="ARBA" id="ARBA00022840"/>
    </source>
</evidence>
<keyword evidence="1" id="KW-0547">Nucleotide-binding</keyword>
<dbReference type="InterPro" id="IPR038718">
    <property type="entry name" value="SNF2-like_sf"/>
</dbReference>
<dbReference type="Gene3D" id="3.40.50.10810">
    <property type="entry name" value="Tandem AAA-ATPase domain"/>
    <property type="match status" value="1"/>
</dbReference>
<dbReference type="InterPro" id="IPR049730">
    <property type="entry name" value="SNF2/RAD54-like_C"/>
</dbReference>
<feature type="region of interest" description="Disordered" evidence="4">
    <location>
        <begin position="559"/>
        <end position="587"/>
    </location>
</feature>
<gene>
    <name evidence="7" type="ORF">CERSUDRAFT_152945</name>
</gene>
<dbReference type="InterPro" id="IPR027417">
    <property type="entry name" value="P-loop_NTPase"/>
</dbReference>
<keyword evidence="2" id="KW-0378">Hydrolase</keyword>
<dbReference type="GO" id="GO:0005634">
    <property type="term" value="C:nucleus"/>
    <property type="evidence" value="ECO:0007669"/>
    <property type="project" value="TreeGrafter"/>
</dbReference>
<dbReference type="Proteomes" id="UP000016930">
    <property type="component" value="Unassembled WGS sequence"/>
</dbReference>
<dbReference type="SMART" id="SM00490">
    <property type="entry name" value="HELICc"/>
    <property type="match status" value="1"/>
</dbReference>
<evidence type="ECO:0000259" key="5">
    <source>
        <dbReference type="PROSITE" id="PS51192"/>
    </source>
</evidence>
<dbReference type="PANTHER" id="PTHR45626">
    <property type="entry name" value="TRANSCRIPTION TERMINATION FACTOR 2-RELATED"/>
    <property type="match status" value="1"/>
</dbReference>
<reference evidence="7 8" key="1">
    <citation type="journal article" date="2012" name="Proc. Natl. Acad. Sci. U.S.A.">
        <title>Comparative genomics of Ceriporiopsis subvermispora and Phanerochaete chrysosporium provide insight into selective ligninolysis.</title>
        <authorList>
            <person name="Fernandez-Fueyo E."/>
            <person name="Ruiz-Duenas F.J."/>
            <person name="Ferreira P."/>
            <person name="Floudas D."/>
            <person name="Hibbett D.S."/>
            <person name="Canessa P."/>
            <person name="Larrondo L.F."/>
            <person name="James T.Y."/>
            <person name="Seelenfreund D."/>
            <person name="Lobos S."/>
            <person name="Polanco R."/>
            <person name="Tello M."/>
            <person name="Honda Y."/>
            <person name="Watanabe T."/>
            <person name="Watanabe T."/>
            <person name="Ryu J.S."/>
            <person name="Kubicek C.P."/>
            <person name="Schmoll M."/>
            <person name="Gaskell J."/>
            <person name="Hammel K.E."/>
            <person name="St John F.J."/>
            <person name="Vanden Wymelenberg A."/>
            <person name="Sabat G."/>
            <person name="Splinter BonDurant S."/>
            <person name="Syed K."/>
            <person name="Yadav J.S."/>
            <person name="Doddapaneni H."/>
            <person name="Subramanian V."/>
            <person name="Lavin J.L."/>
            <person name="Oguiza J.A."/>
            <person name="Perez G."/>
            <person name="Pisabarro A.G."/>
            <person name="Ramirez L."/>
            <person name="Santoyo F."/>
            <person name="Master E."/>
            <person name="Coutinho P.M."/>
            <person name="Henrissat B."/>
            <person name="Lombard V."/>
            <person name="Magnuson J.K."/>
            <person name="Kuees U."/>
            <person name="Hori C."/>
            <person name="Igarashi K."/>
            <person name="Samejima M."/>
            <person name="Held B.W."/>
            <person name="Barry K.W."/>
            <person name="LaButti K.M."/>
            <person name="Lapidus A."/>
            <person name="Lindquist E.A."/>
            <person name="Lucas S.M."/>
            <person name="Riley R."/>
            <person name="Salamov A.A."/>
            <person name="Hoffmeister D."/>
            <person name="Schwenk D."/>
            <person name="Hadar Y."/>
            <person name="Yarden O."/>
            <person name="de Vries R.P."/>
            <person name="Wiebenga A."/>
            <person name="Stenlid J."/>
            <person name="Eastwood D."/>
            <person name="Grigoriev I.V."/>
            <person name="Berka R.M."/>
            <person name="Blanchette R.A."/>
            <person name="Kersten P."/>
            <person name="Martinez A.T."/>
            <person name="Vicuna R."/>
            <person name="Cullen D."/>
        </authorList>
    </citation>
    <scope>NUCLEOTIDE SEQUENCE [LARGE SCALE GENOMIC DNA]</scope>
    <source>
        <strain evidence="7 8">B</strain>
    </source>
</reference>
<evidence type="ECO:0008006" key="9">
    <source>
        <dbReference type="Google" id="ProtNLM"/>
    </source>
</evidence>
<dbReference type="GO" id="GO:0006281">
    <property type="term" value="P:DNA repair"/>
    <property type="evidence" value="ECO:0007669"/>
    <property type="project" value="TreeGrafter"/>
</dbReference>
<dbReference type="PROSITE" id="PS51194">
    <property type="entry name" value="HELICASE_CTER"/>
    <property type="match status" value="1"/>
</dbReference>
<dbReference type="GO" id="GO:0008094">
    <property type="term" value="F:ATP-dependent activity, acting on DNA"/>
    <property type="evidence" value="ECO:0007669"/>
    <property type="project" value="TreeGrafter"/>
</dbReference>